<sequence length="384" mass="41668">MLISSEEMPGQGEARREKRNRRAATSKAGERRANGETSSLVKVKIRGRHDKSLVKVVEESTEGVARGEPDPPLHYLSPRYLHSTEFSSFLKSSDYHPQRTVKVLVEEQAIQELQEVGVSVGENVGVLKRPDGESPSSCSYPTSTNTINPPPGIDLIITLGGDGTILHLSSLYSTAGAVPPVLSFSMGSLGFLLPFHIEHYRETLKDVFQGTYGVLHRMRLACQVFSSSGEVVDRCSGAGSGWQVMNEVALHRGRYPHLSVVDAFVNGQHLTEAVADGLILATPTGSTAYSLSSGGPIAHPSINSFLLTPIAPRSLSFRTLLLPDNCEVKMQISHKSRASSELSMDGREVCILHPGEYITLRKSAFPIPCIVPKDGKDGWVADIK</sequence>
<evidence type="ECO:0000313" key="1">
    <source>
        <dbReference type="EMBL" id="KAJ9096717.1"/>
    </source>
</evidence>
<dbReference type="Proteomes" id="UP001227268">
    <property type="component" value="Unassembled WGS sequence"/>
</dbReference>
<accession>A0ACC2VCP7</accession>
<name>A0ACC2VCP7_9TREE</name>
<gene>
    <name evidence="1" type="ORF">QFC21_004987</name>
</gene>
<proteinExistence type="predicted"/>
<keyword evidence="2" id="KW-1185">Reference proteome</keyword>
<organism evidence="1 2">
    <name type="scientific">Naganishia friedmannii</name>
    <dbReference type="NCBI Taxonomy" id="89922"/>
    <lineage>
        <taxon>Eukaryota</taxon>
        <taxon>Fungi</taxon>
        <taxon>Dikarya</taxon>
        <taxon>Basidiomycota</taxon>
        <taxon>Agaricomycotina</taxon>
        <taxon>Tremellomycetes</taxon>
        <taxon>Filobasidiales</taxon>
        <taxon>Filobasidiaceae</taxon>
        <taxon>Naganishia</taxon>
    </lineage>
</organism>
<reference evidence="1" key="1">
    <citation type="submission" date="2023-04" db="EMBL/GenBank/DDBJ databases">
        <title>Draft Genome sequencing of Naganishia species isolated from polar environments using Oxford Nanopore Technology.</title>
        <authorList>
            <person name="Leo P."/>
            <person name="Venkateswaran K."/>
        </authorList>
    </citation>
    <scope>NUCLEOTIDE SEQUENCE</scope>
    <source>
        <strain evidence="1">MNA-CCFEE 5423</strain>
    </source>
</reference>
<evidence type="ECO:0000313" key="2">
    <source>
        <dbReference type="Proteomes" id="UP001227268"/>
    </source>
</evidence>
<comment type="caution">
    <text evidence="1">The sequence shown here is derived from an EMBL/GenBank/DDBJ whole genome shotgun (WGS) entry which is preliminary data.</text>
</comment>
<dbReference type="EMBL" id="JASBWT010000018">
    <property type="protein sequence ID" value="KAJ9096717.1"/>
    <property type="molecule type" value="Genomic_DNA"/>
</dbReference>
<protein>
    <submittedName>
        <fullName evidence="1">Uncharacterized protein</fullName>
    </submittedName>
</protein>